<dbReference type="PANTHER" id="PTHR36452">
    <property type="entry name" value="CHROMOSOME 12, WHOLE GENOME SHOTGUN SEQUENCE"/>
    <property type="match status" value="1"/>
</dbReference>
<name>A0A9X1X633_9SPHI</name>
<dbReference type="RefSeq" id="WP_245132379.1">
    <property type="nucleotide sequence ID" value="NZ_JALJEJ010000011.1"/>
</dbReference>
<organism evidence="1 2">
    <name type="scientific">Mucilaginibacter straminoryzae</name>
    <dbReference type="NCBI Taxonomy" id="2932774"/>
    <lineage>
        <taxon>Bacteria</taxon>
        <taxon>Pseudomonadati</taxon>
        <taxon>Bacteroidota</taxon>
        <taxon>Sphingobacteriia</taxon>
        <taxon>Sphingobacteriales</taxon>
        <taxon>Sphingobacteriaceae</taxon>
        <taxon>Mucilaginibacter</taxon>
    </lineage>
</organism>
<dbReference type="Pfam" id="PF09365">
    <property type="entry name" value="DUF2461"/>
    <property type="match status" value="1"/>
</dbReference>
<dbReference type="PANTHER" id="PTHR36452:SF1">
    <property type="entry name" value="DUF2461 DOMAIN-CONTAINING PROTEIN"/>
    <property type="match status" value="1"/>
</dbReference>
<reference evidence="1" key="1">
    <citation type="submission" date="2022-04" db="EMBL/GenBank/DDBJ databases">
        <title>Mucilaginibacter sp. RS28 isolated from freshwater.</title>
        <authorList>
            <person name="Ko S.-R."/>
        </authorList>
    </citation>
    <scope>NUCLEOTIDE SEQUENCE</scope>
    <source>
        <strain evidence="1">RS28</strain>
    </source>
</reference>
<sequence>MISQSALDFIKEVAENNNREWFMDNKPLYEESRENMLEFTAALLTELGKTDPVIALADPKKALQRIYRDVRFSKDKSPYKDHWGIGLSSNPSKPDATGYYIHIKPQGSFVGGGYWQPTSEHIKAIRQEIDYNGAELKEIIDDKEFVKLFGDFRKQNQLKTLPKGYEADHPDISLLKLKDFIAMHDFKDAELVKPDSYKRIAGVLAKIYPLNQFLNNAIS</sequence>
<keyword evidence="2" id="KW-1185">Reference proteome</keyword>
<dbReference type="InterPro" id="IPR012808">
    <property type="entry name" value="CHP02453"/>
</dbReference>
<evidence type="ECO:0000313" key="1">
    <source>
        <dbReference type="EMBL" id="MCJ8211613.1"/>
    </source>
</evidence>
<dbReference type="AlphaFoldDB" id="A0A9X1X633"/>
<evidence type="ECO:0000313" key="2">
    <source>
        <dbReference type="Proteomes" id="UP001139450"/>
    </source>
</evidence>
<gene>
    <name evidence="1" type="ORF">MUY27_17980</name>
</gene>
<dbReference type="InterPro" id="IPR015996">
    <property type="entry name" value="UCP028451"/>
</dbReference>
<dbReference type="NCBIfam" id="TIGR02453">
    <property type="entry name" value="TIGR02453 family protein"/>
    <property type="match status" value="1"/>
</dbReference>
<accession>A0A9X1X633</accession>
<proteinExistence type="predicted"/>
<protein>
    <submittedName>
        <fullName evidence="1">DUF2461 domain-containing protein</fullName>
    </submittedName>
</protein>
<dbReference type="PIRSF" id="PIRSF028451">
    <property type="entry name" value="UCP028451"/>
    <property type="match status" value="1"/>
</dbReference>
<dbReference type="EMBL" id="JALJEJ010000011">
    <property type="protein sequence ID" value="MCJ8211613.1"/>
    <property type="molecule type" value="Genomic_DNA"/>
</dbReference>
<comment type="caution">
    <text evidence="1">The sequence shown here is derived from an EMBL/GenBank/DDBJ whole genome shotgun (WGS) entry which is preliminary data.</text>
</comment>
<dbReference type="Proteomes" id="UP001139450">
    <property type="component" value="Unassembled WGS sequence"/>
</dbReference>